<comment type="similarity">
    <text evidence="1 4">Belongs to the D-isomer specific 2-hydroxyacid dehydrogenase family.</text>
</comment>
<feature type="domain" description="D-isomer specific 2-hydroxyacid dehydrogenase catalytic" evidence="5">
    <location>
        <begin position="36"/>
        <end position="132"/>
    </location>
</feature>
<evidence type="ECO:0000259" key="5">
    <source>
        <dbReference type="Pfam" id="PF00389"/>
    </source>
</evidence>
<dbReference type="Gene3D" id="3.40.50.720">
    <property type="entry name" value="NAD(P)-binding Rossmann-like Domain"/>
    <property type="match status" value="2"/>
</dbReference>
<keyword evidence="2 4" id="KW-0560">Oxidoreductase</keyword>
<keyword evidence="8" id="KW-1185">Reference proteome</keyword>
<dbReference type="PANTHER" id="PTHR43761:SF1">
    <property type="entry name" value="D-ISOMER SPECIFIC 2-HYDROXYACID DEHYDROGENASE CATALYTIC DOMAIN-CONTAINING PROTEIN-RELATED"/>
    <property type="match status" value="1"/>
</dbReference>
<dbReference type="GO" id="GO:0047545">
    <property type="term" value="F:(S)-2-hydroxyglutarate dehydrogenase activity"/>
    <property type="evidence" value="ECO:0007669"/>
    <property type="project" value="UniProtKB-ARBA"/>
</dbReference>
<dbReference type="GO" id="GO:0051287">
    <property type="term" value="F:NAD binding"/>
    <property type="evidence" value="ECO:0007669"/>
    <property type="project" value="InterPro"/>
</dbReference>
<evidence type="ECO:0000256" key="2">
    <source>
        <dbReference type="ARBA" id="ARBA00023002"/>
    </source>
</evidence>
<feature type="domain" description="D-isomer specific 2-hydroxyacid dehydrogenase NAD-binding" evidence="6">
    <location>
        <begin position="133"/>
        <end position="308"/>
    </location>
</feature>
<organism evidence="7 8">
    <name type="scientific">Oceanobacillus profundus</name>
    <dbReference type="NCBI Taxonomy" id="372463"/>
    <lineage>
        <taxon>Bacteria</taxon>
        <taxon>Bacillati</taxon>
        <taxon>Bacillota</taxon>
        <taxon>Bacilli</taxon>
        <taxon>Bacillales</taxon>
        <taxon>Bacillaceae</taxon>
        <taxon>Oceanobacillus</taxon>
    </lineage>
</organism>
<proteinExistence type="inferred from homology"/>
<accession>A0A417YP08</accession>
<dbReference type="Proteomes" id="UP000285456">
    <property type="component" value="Unassembled WGS sequence"/>
</dbReference>
<evidence type="ECO:0000256" key="1">
    <source>
        <dbReference type="ARBA" id="ARBA00005854"/>
    </source>
</evidence>
<dbReference type="GO" id="GO:0004617">
    <property type="term" value="F:phosphoglycerate dehydrogenase activity"/>
    <property type="evidence" value="ECO:0007669"/>
    <property type="project" value="UniProtKB-ARBA"/>
</dbReference>
<dbReference type="SUPFAM" id="SSF51735">
    <property type="entry name" value="NAD(P)-binding Rossmann-fold domains"/>
    <property type="match status" value="1"/>
</dbReference>
<dbReference type="AlphaFoldDB" id="A0A417YP08"/>
<dbReference type="InterPro" id="IPR006140">
    <property type="entry name" value="D-isomer_DH_NAD-bd"/>
</dbReference>
<dbReference type="Pfam" id="PF02826">
    <property type="entry name" value="2-Hacid_dh_C"/>
    <property type="match status" value="1"/>
</dbReference>
<dbReference type="EMBL" id="QWEH01000001">
    <property type="protein sequence ID" value="RHW35562.1"/>
    <property type="molecule type" value="Genomic_DNA"/>
</dbReference>
<sequence length="335" mass="37115">MKCLAIADLFIDKQMMEEGLISLKELGIDITVKEWKHKDLEALQKDNIKLEYEGSEAIALPSELTDGLENYDIIITQFAPIGKAVIDQCKNLKLLGVLRAGIENVNREYAESKGITVLNTPGRSTTSVSEFAVGMILSEIRNIARANYKLRNGVWEKHYPNGVLAPELKGSTVGLIGYGAIGRRVAELLRPFGSEILFFDDYYQGDTPDTKVETLEELVKEADIISMHYRLTEQTKNMINKEHFSMMKNNAVLINTARSGLVNEQDLAEALSEKKIAGAAVDVYNVEPLPSDHPYNGLDNITITPHIAGSTIGNFANSPIILSERIIEALELTVH</sequence>
<evidence type="ECO:0000256" key="4">
    <source>
        <dbReference type="RuleBase" id="RU003719"/>
    </source>
</evidence>
<evidence type="ECO:0000313" key="8">
    <source>
        <dbReference type="Proteomes" id="UP000285456"/>
    </source>
</evidence>
<reference evidence="7 8" key="1">
    <citation type="journal article" date="2007" name="Int. J. Syst. Evol. Microbiol.">
        <title>Oceanobacillus profundus sp. nov., isolated from a deep-sea sediment core.</title>
        <authorList>
            <person name="Kim Y.G."/>
            <person name="Choi D.H."/>
            <person name="Hyun S."/>
            <person name="Cho B.C."/>
        </authorList>
    </citation>
    <scope>NUCLEOTIDE SEQUENCE [LARGE SCALE GENOMIC DNA]</scope>
    <source>
        <strain evidence="7 8">DSM 18246</strain>
    </source>
</reference>
<dbReference type="FunFam" id="3.40.50.720:FF:000041">
    <property type="entry name" value="D-3-phosphoglycerate dehydrogenase"/>
    <property type="match status" value="1"/>
</dbReference>
<gene>
    <name evidence="7" type="ORF">D1B32_02760</name>
</gene>
<evidence type="ECO:0000313" key="7">
    <source>
        <dbReference type="EMBL" id="RHW35562.1"/>
    </source>
</evidence>
<comment type="caution">
    <text evidence="7">The sequence shown here is derived from an EMBL/GenBank/DDBJ whole genome shotgun (WGS) entry which is preliminary data.</text>
</comment>
<evidence type="ECO:0000256" key="3">
    <source>
        <dbReference type="ARBA" id="ARBA00023027"/>
    </source>
</evidence>
<protein>
    <submittedName>
        <fullName evidence="7">Oxidoreductase</fullName>
    </submittedName>
</protein>
<dbReference type="GO" id="GO:0006564">
    <property type="term" value="P:L-serine biosynthetic process"/>
    <property type="evidence" value="ECO:0007669"/>
    <property type="project" value="UniProtKB-ARBA"/>
</dbReference>
<dbReference type="Pfam" id="PF00389">
    <property type="entry name" value="2-Hacid_dh"/>
    <property type="match status" value="1"/>
</dbReference>
<dbReference type="InterPro" id="IPR036291">
    <property type="entry name" value="NAD(P)-bd_dom_sf"/>
</dbReference>
<dbReference type="RefSeq" id="WP_095308029.1">
    <property type="nucleotide sequence ID" value="NZ_PHUT01000001.1"/>
</dbReference>
<evidence type="ECO:0000259" key="6">
    <source>
        <dbReference type="Pfam" id="PF02826"/>
    </source>
</evidence>
<dbReference type="InterPro" id="IPR006139">
    <property type="entry name" value="D-isomer_2_OHA_DH_cat_dom"/>
</dbReference>
<keyword evidence="3" id="KW-0520">NAD</keyword>
<dbReference type="InterPro" id="IPR050418">
    <property type="entry name" value="D-iso_2-hydroxyacid_DH_PdxB"/>
</dbReference>
<dbReference type="CDD" id="cd12171">
    <property type="entry name" value="2-Hacid_dh_10"/>
    <property type="match status" value="1"/>
</dbReference>
<name>A0A417YP08_9BACI</name>
<dbReference type="SUPFAM" id="SSF52283">
    <property type="entry name" value="Formate/glycerate dehydrogenase catalytic domain-like"/>
    <property type="match status" value="1"/>
</dbReference>
<dbReference type="PANTHER" id="PTHR43761">
    <property type="entry name" value="D-ISOMER SPECIFIC 2-HYDROXYACID DEHYDROGENASE FAMILY PROTEIN (AFU_ORTHOLOGUE AFUA_1G13630)"/>
    <property type="match status" value="1"/>
</dbReference>
<dbReference type="OrthoDB" id="9805416at2"/>